<dbReference type="EMBL" id="CP026994">
    <property type="protein sequence ID" value="QLH04985.1"/>
    <property type="molecule type" value="Genomic_DNA"/>
</dbReference>
<dbReference type="Pfam" id="PF13240">
    <property type="entry name" value="Zn_Ribbon_1"/>
    <property type="match status" value="1"/>
</dbReference>
<accession>A0A7D5REJ9</accession>
<keyword evidence="1" id="KW-0812">Transmembrane</keyword>
<dbReference type="KEGG" id="nox:C5F49_06390"/>
<protein>
    <recommendedName>
        <fullName evidence="2">Zinc-ribbon domain-containing protein</fullName>
    </recommendedName>
</protein>
<dbReference type="Proteomes" id="UP000509441">
    <property type="component" value="Chromosome"/>
</dbReference>
<evidence type="ECO:0000256" key="1">
    <source>
        <dbReference type="SAM" id="Phobius"/>
    </source>
</evidence>
<proteinExistence type="predicted"/>
<reference evidence="3 4" key="1">
    <citation type="submission" date="2018-02" db="EMBL/GenBank/DDBJ databases">
        <title>Complete genome of Nitrosopumilus oxyclinae HCE1.</title>
        <authorList>
            <person name="Qin W."/>
            <person name="Zheng Y."/>
            <person name="Stahl D.A."/>
        </authorList>
    </citation>
    <scope>NUCLEOTIDE SEQUENCE [LARGE SCALE GENOMIC DNA]</scope>
    <source>
        <strain evidence="3 4">HCE1</strain>
    </source>
</reference>
<keyword evidence="4" id="KW-1185">Reference proteome</keyword>
<keyword evidence="1" id="KW-0472">Membrane</keyword>
<organism evidence="3 4">
    <name type="scientific">Nitrosopumilus oxyclinae</name>
    <dbReference type="NCBI Taxonomy" id="1959104"/>
    <lineage>
        <taxon>Archaea</taxon>
        <taxon>Nitrososphaerota</taxon>
        <taxon>Nitrososphaeria</taxon>
        <taxon>Nitrosopumilales</taxon>
        <taxon>Nitrosopumilaceae</taxon>
        <taxon>Nitrosopumilus</taxon>
    </lineage>
</organism>
<feature type="domain" description="Zinc-ribbon" evidence="2">
    <location>
        <begin position="78"/>
        <end position="99"/>
    </location>
</feature>
<dbReference type="GeneID" id="56061591"/>
<feature type="transmembrane region" description="Helical" evidence="1">
    <location>
        <begin position="123"/>
        <end position="145"/>
    </location>
</feature>
<evidence type="ECO:0000313" key="4">
    <source>
        <dbReference type="Proteomes" id="UP000509441"/>
    </source>
</evidence>
<gene>
    <name evidence="3" type="ORF">C5F49_06390</name>
</gene>
<name>A0A7D5REJ9_9ARCH</name>
<keyword evidence="1" id="KW-1133">Transmembrane helix</keyword>
<sequence>MDSRDVVDDVNALLKLDVGDPYRLEHIKQTFIQNKKIWITDENYLKNLREKYLVKHTSDAQTDEIVFENEPENKDTIHCWKCGKQGPLGANFCMICGASIFEVGANPQLIPESKSFGSFSKSIPLKIPIIVGIPVLILIILGAGYSQGYFDNTFDSSSDTISNPVIEDEDIFYGEFDSKCGPGTVLDPDTNACRVGVVKTSDSTEFDSKCGPGTIFDSKSNSCILG</sequence>
<evidence type="ECO:0000313" key="3">
    <source>
        <dbReference type="EMBL" id="QLH04985.1"/>
    </source>
</evidence>
<dbReference type="OrthoDB" id="3095at2157"/>
<dbReference type="RefSeq" id="WP_179362215.1">
    <property type="nucleotide sequence ID" value="NZ_CP026994.1"/>
</dbReference>
<evidence type="ECO:0000259" key="2">
    <source>
        <dbReference type="Pfam" id="PF13240"/>
    </source>
</evidence>
<dbReference type="InterPro" id="IPR026870">
    <property type="entry name" value="Zinc_ribbon_dom"/>
</dbReference>
<dbReference type="AlphaFoldDB" id="A0A7D5REJ9"/>